<reference evidence="2 3" key="1">
    <citation type="submission" date="2017-11" db="EMBL/GenBank/DDBJ databases">
        <authorList>
            <person name="Han C.G."/>
        </authorList>
    </citation>
    <scope>NUCLEOTIDE SEQUENCE [LARGE SCALE GENOMIC DNA]</scope>
    <source>
        <strain evidence="2 3">A5</strain>
    </source>
</reference>
<feature type="compositionally biased region" description="Polar residues" evidence="1">
    <location>
        <begin position="105"/>
        <end position="127"/>
    </location>
</feature>
<comment type="caution">
    <text evidence="2">The sequence shown here is derived from an EMBL/GenBank/DDBJ whole genome shotgun (WGS) entry which is preliminary data.</text>
</comment>
<dbReference type="AlphaFoldDB" id="A0A2N5AG26"/>
<proteinExistence type="predicted"/>
<feature type="compositionally biased region" description="Basic and acidic residues" evidence="1">
    <location>
        <begin position="388"/>
        <end position="398"/>
    </location>
</feature>
<evidence type="ECO:0000313" key="3">
    <source>
        <dbReference type="Proteomes" id="UP000234473"/>
    </source>
</evidence>
<feature type="compositionally biased region" description="Polar residues" evidence="1">
    <location>
        <begin position="139"/>
        <end position="156"/>
    </location>
</feature>
<accession>A0A2N5AG26</accession>
<reference evidence="2 3" key="2">
    <citation type="submission" date="2018-01" db="EMBL/GenBank/DDBJ databases">
        <title>Genomic study of Klebsiella pneumoniae.</title>
        <authorList>
            <person name="Yang Y."/>
            <person name="Bicalho R."/>
        </authorList>
    </citation>
    <scope>NUCLEOTIDE SEQUENCE [LARGE SCALE GENOMIC DNA]</scope>
    <source>
        <strain evidence="2 3">A5</strain>
    </source>
</reference>
<feature type="region of interest" description="Disordered" evidence="1">
    <location>
        <begin position="304"/>
        <end position="344"/>
    </location>
</feature>
<evidence type="ECO:0000313" key="2">
    <source>
        <dbReference type="EMBL" id="PLP45140.1"/>
    </source>
</evidence>
<feature type="compositionally biased region" description="Acidic residues" evidence="1">
    <location>
        <begin position="128"/>
        <end position="138"/>
    </location>
</feature>
<sequence>GYIEPYGEQRVAHFFHRGDFTENDIQRMFDEGIKGLSWFSLLKIKWVGFLFKYDILPESTLGIFSINETNDYVFVDRKGNDTLYVRPLSHGTKSIRLGITQTTDNASVSTADTQRAAENNSTVSDTDNTADSENEEATSGENQLAQENTNKTSLTTDAAEPETEERDSKKSVKTRRKKGEVSPDEYISRLLHQFKNNAINANELALSDGVLYVSETHIRSIAPLEEPRLMETGLFVLSLRSGSLDEEFSIPCNDGKRYVQLNDEVSLVQLRHQPDIREVEMLPLLSADLFGGVKTDDEGVSFTFPPQLAKVNPEPLPPERYEEQAPELNRTEHEPTDIPSTEYPDAQEDDVEQFWVDYASYSYGDDCINSETGPINQTCESADVDVAQDKKSLSDRTPDNSTSVHELPPAEMEHDFELTEDEVQEEDSVEGVVDINSDFEALFARQSQIITDPAVVIAHSLEQLKSSTPPDQQQVETSNSDTLSSDIDTIITLLNRVRNNNNSAHVRVLLRVVLVTDINLCIRLRILDDVGSWGFNQEEIGQLKLSLSHFPVASLKVTIGQPIRHYMIRLSDLQQGALRNNIFYEEFISFFNHQEVSHET</sequence>
<feature type="compositionally biased region" description="Basic and acidic residues" evidence="1">
    <location>
        <begin position="317"/>
        <end position="336"/>
    </location>
</feature>
<feature type="non-terminal residue" evidence="2">
    <location>
        <position position="1"/>
    </location>
</feature>
<name>A0A2N5AG26_KLEVA</name>
<feature type="region of interest" description="Disordered" evidence="1">
    <location>
        <begin position="388"/>
        <end position="410"/>
    </location>
</feature>
<organism evidence="2 3">
    <name type="scientific">Klebsiella variicola</name>
    <dbReference type="NCBI Taxonomy" id="244366"/>
    <lineage>
        <taxon>Bacteria</taxon>
        <taxon>Pseudomonadati</taxon>
        <taxon>Pseudomonadota</taxon>
        <taxon>Gammaproteobacteria</taxon>
        <taxon>Enterobacterales</taxon>
        <taxon>Enterobacteriaceae</taxon>
        <taxon>Klebsiella/Raoultella group</taxon>
        <taxon>Klebsiella</taxon>
        <taxon>Klebsiella pneumoniae complex</taxon>
    </lineage>
</organism>
<gene>
    <name evidence="2" type="ORF">CWM98_13725</name>
</gene>
<dbReference type="EMBL" id="PICB01000649">
    <property type="protein sequence ID" value="PLP45140.1"/>
    <property type="molecule type" value="Genomic_DNA"/>
</dbReference>
<protein>
    <submittedName>
        <fullName evidence="2">Conjugal transfer protein TraI</fullName>
    </submittedName>
</protein>
<evidence type="ECO:0000256" key="1">
    <source>
        <dbReference type="SAM" id="MobiDB-lite"/>
    </source>
</evidence>
<feature type="region of interest" description="Disordered" evidence="1">
    <location>
        <begin position="105"/>
        <end position="182"/>
    </location>
</feature>
<dbReference type="Proteomes" id="UP000234473">
    <property type="component" value="Unassembled WGS sequence"/>
</dbReference>